<evidence type="ECO:0000313" key="2">
    <source>
        <dbReference type="EMBL" id="GIY09431.1"/>
    </source>
</evidence>
<sequence>MFRRCKRQGNGFQNSDCSNEASEIKVKRKPFDRQPGSTETGRRKEKQFLLSHHWSKTKKKKIKKWKNDASELSGISPINNASSRRNFPSKLRENYLAKKEKERRIPGYFNFFSGNLTQASIRTEGPMFGDVETKHRQHLINCIVYVFSHT</sequence>
<gene>
    <name evidence="2" type="ORF">CEXT_104511</name>
</gene>
<proteinExistence type="predicted"/>
<feature type="compositionally biased region" description="Basic and acidic residues" evidence="1">
    <location>
        <begin position="22"/>
        <end position="32"/>
    </location>
</feature>
<reference evidence="2 3" key="1">
    <citation type="submission" date="2021-06" db="EMBL/GenBank/DDBJ databases">
        <title>Caerostris extrusa draft genome.</title>
        <authorList>
            <person name="Kono N."/>
            <person name="Arakawa K."/>
        </authorList>
    </citation>
    <scope>NUCLEOTIDE SEQUENCE [LARGE SCALE GENOMIC DNA]</scope>
</reference>
<evidence type="ECO:0008006" key="4">
    <source>
        <dbReference type="Google" id="ProtNLM"/>
    </source>
</evidence>
<comment type="caution">
    <text evidence="2">The sequence shown here is derived from an EMBL/GenBank/DDBJ whole genome shotgun (WGS) entry which is preliminary data.</text>
</comment>
<dbReference type="Proteomes" id="UP001054945">
    <property type="component" value="Unassembled WGS sequence"/>
</dbReference>
<organism evidence="2 3">
    <name type="scientific">Caerostris extrusa</name>
    <name type="common">Bark spider</name>
    <name type="synonym">Caerostris bankana</name>
    <dbReference type="NCBI Taxonomy" id="172846"/>
    <lineage>
        <taxon>Eukaryota</taxon>
        <taxon>Metazoa</taxon>
        <taxon>Ecdysozoa</taxon>
        <taxon>Arthropoda</taxon>
        <taxon>Chelicerata</taxon>
        <taxon>Arachnida</taxon>
        <taxon>Araneae</taxon>
        <taxon>Araneomorphae</taxon>
        <taxon>Entelegynae</taxon>
        <taxon>Araneoidea</taxon>
        <taxon>Araneidae</taxon>
        <taxon>Caerostris</taxon>
    </lineage>
</organism>
<name>A0AAV4QMW9_CAEEX</name>
<evidence type="ECO:0000256" key="1">
    <source>
        <dbReference type="SAM" id="MobiDB-lite"/>
    </source>
</evidence>
<dbReference type="AlphaFoldDB" id="A0AAV4QMW9"/>
<keyword evidence="3" id="KW-1185">Reference proteome</keyword>
<feature type="compositionally biased region" description="Polar residues" evidence="1">
    <location>
        <begin position="10"/>
        <end position="21"/>
    </location>
</feature>
<dbReference type="EMBL" id="BPLR01006378">
    <property type="protein sequence ID" value="GIY09431.1"/>
    <property type="molecule type" value="Genomic_DNA"/>
</dbReference>
<feature type="region of interest" description="Disordered" evidence="1">
    <location>
        <begin position="1"/>
        <end position="50"/>
    </location>
</feature>
<evidence type="ECO:0000313" key="3">
    <source>
        <dbReference type="Proteomes" id="UP001054945"/>
    </source>
</evidence>
<protein>
    <recommendedName>
        <fullName evidence="4">Ycf1</fullName>
    </recommendedName>
</protein>
<accession>A0AAV4QMW9</accession>